<accession>X1PG15</accession>
<name>X1PG15_9ZZZZ</name>
<dbReference type="EMBL" id="BARV01041915">
    <property type="protein sequence ID" value="GAI55252.1"/>
    <property type="molecule type" value="Genomic_DNA"/>
</dbReference>
<proteinExistence type="predicted"/>
<comment type="caution">
    <text evidence="1">The sequence shown here is derived from an EMBL/GenBank/DDBJ whole genome shotgun (WGS) entry which is preliminary data.</text>
</comment>
<sequence>MTYGKRPPLDEQKSLWEASLAREGVTTGPGALAGNSFFDA</sequence>
<evidence type="ECO:0000313" key="1">
    <source>
        <dbReference type="EMBL" id="GAI55252.1"/>
    </source>
</evidence>
<dbReference type="AlphaFoldDB" id="X1PG15"/>
<organism evidence="1">
    <name type="scientific">marine sediment metagenome</name>
    <dbReference type="NCBI Taxonomy" id="412755"/>
    <lineage>
        <taxon>unclassified sequences</taxon>
        <taxon>metagenomes</taxon>
        <taxon>ecological metagenomes</taxon>
    </lineage>
</organism>
<reference evidence="1" key="1">
    <citation type="journal article" date="2014" name="Front. Microbiol.">
        <title>High frequency of phylogenetically diverse reductive dehalogenase-homologous genes in deep subseafloor sedimentary metagenomes.</title>
        <authorList>
            <person name="Kawai M."/>
            <person name="Futagami T."/>
            <person name="Toyoda A."/>
            <person name="Takaki Y."/>
            <person name="Nishi S."/>
            <person name="Hori S."/>
            <person name="Arai W."/>
            <person name="Tsubouchi T."/>
            <person name="Morono Y."/>
            <person name="Uchiyama I."/>
            <person name="Ito T."/>
            <person name="Fujiyama A."/>
            <person name="Inagaki F."/>
            <person name="Takami H."/>
        </authorList>
    </citation>
    <scope>NUCLEOTIDE SEQUENCE</scope>
    <source>
        <strain evidence="1">Expedition CK06-06</strain>
    </source>
</reference>
<feature type="non-terminal residue" evidence="1">
    <location>
        <position position="40"/>
    </location>
</feature>
<protein>
    <submittedName>
        <fullName evidence="1">Uncharacterized protein</fullName>
    </submittedName>
</protein>
<gene>
    <name evidence="1" type="ORF">S06H3_63256</name>
</gene>